<dbReference type="EMBL" id="AMZH03006606">
    <property type="protein sequence ID" value="RRT63420.1"/>
    <property type="molecule type" value="Genomic_DNA"/>
</dbReference>
<evidence type="ECO:0000313" key="1">
    <source>
        <dbReference type="EMBL" id="RRT63420.1"/>
    </source>
</evidence>
<sequence length="142" mass="16476">MLGFNYDGENELQLDDWAKIKLGYRAKVRTMQWELAGSLLGVRRRNWEAHWEHTGRSPEEDHKTRRNNVGGYWIGGSGCQWLDRPGQWLYRPYPVFKIAFDGDVAGADGCTAHTRFFKAHLNFGSIFLKQNGVYKYPKFSCI</sequence>
<comment type="caution">
    <text evidence="1">The sequence shown here is derived from an EMBL/GenBank/DDBJ whole genome shotgun (WGS) entry which is preliminary data.</text>
</comment>
<protein>
    <submittedName>
        <fullName evidence="1">Uncharacterized protein</fullName>
    </submittedName>
</protein>
<accession>A0A426ZHG6</accession>
<gene>
    <name evidence="1" type="ORF">B296_00029098</name>
</gene>
<reference evidence="1 2" key="1">
    <citation type="journal article" date="2014" name="Agronomy (Basel)">
        <title>A Draft Genome Sequence for Ensete ventricosum, the Drought-Tolerant Tree Against Hunger.</title>
        <authorList>
            <person name="Harrison J."/>
            <person name="Moore K.A."/>
            <person name="Paszkiewicz K."/>
            <person name="Jones T."/>
            <person name="Grant M."/>
            <person name="Ambacheew D."/>
            <person name="Muzemil S."/>
            <person name="Studholme D.J."/>
        </authorList>
    </citation>
    <scope>NUCLEOTIDE SEQUENCE [LARGE SCALE GENOMIC DNA]</scope>
</reference>
<dbReference type="AlphaFoldDB" id="A0A426ZHG6"/>
<proteinExistence type="predicted"/>
<name>A0A426ZHG6_ENSVE</name>
<dbReference type="Proteomes" id="UP000287651">
    <property type="component" value="Unassembled WGS sequence"/>
</dbReference>
<evidence type="ECO:0000313" key="2">
    <source>
        <dbReference type="Proteomes" id="UP000287651"/>
    </source>
</evidence>
<organism evidence="1 2">
    <name type="scientific">Ensete ventricosum</name>
    <name type="common">Abyssinian banana</name>
    <name type="synonym">Musa ensete</name>
    <dbReference type="NCBI Taxonomy" id="4639"/>
    <lineage>
        <taxon>Eukaryota</taxon>
        <taxon>Viridiplantae</taxon>
        <taxon>Streptophyta</taxon>
        <taxon>Embryophyta</taxon>
        <taxon>Tracheophyta</taxon>
        <taxon>Spermatophyta</taxon>
        <taxon>Magnoliopsida</taxon>
        <taxon>Liliopsida</taxon>
        <taxon>Zingiberales</taxon>
        <taxon>Musaceae</taxon>
        <taxon>Ensete</taxon>
    </lineage>
</organism>